<organism evidence="2 3">
    <name type="scientific">Amycolatopsis heterodermiae</name>
    <dbReference type="NCBI Taxonomy" id="3110235"/>
    <lineage>
        <taxon>Bacteria</taxon>
        <taxon>Bacillati</taxon>
        <taxon>Actinomycetota</taxon>
        <taxon>Actinomycetes</taxon>
        <taxon>Pseudonocardiales</taxon>
        <taxon>Pseudonocardiaceae</taxon>
        <taxon>Amycolatopsis</taxon>
    </lineage>
</organism>
<proteinExistence type="predicted"/>
<feature type="signal peptide" evidence="1">
    <location>
        <begin position="1"/>
        <end position="24"/>
    </location>
</feature>
<reference evidence="2 3" key="1">
    <citation type="submission" date="2023-12" db="EMBL/GenBank/DDBJ databases">
        <title>Amycolatopsis sp. V23-08.</title>
        <authorList>
            <person name="Somphong A."/>
        </authorList>
    </citation>
    <scope>NUCLEOTIDE SEQUENCE [LARGE SCALE GENOMIC DNA]</scope>
    <source>
        <strain evidence="2 3">V23-08</strain>
    </source>
</reference>
<dbReference type="RefSeq" id="WP_323323886.1">
    <property type="nucleotide sequence ID" value="NZ_JAYFSI010000001.1"/>
</dbReference>
<evidence type="ECO:0000313" key="3">
    <source>
        <dbReference type="Proteomes" id="UP001304298"/>
    </source>
</evidence>
<keyword evidence="3" id="KW-1185">Reference proteome</keyword>
<protein>
    <submittedName>
        <fullName evidence="2">Uncharacterized protein</fullName>
    </submittedName>
</protein>
<sequence length="139" mass="13823">MKRTLTGVALCAFLALSSAGVAEAAPAFVPPTAAGCGGTGYAPPGGGWGAVSNSSCGLAGSPGLKISYSYTSRSDASPIHASAKHYTTAEGTNPGPEKWTEFGAGTSGNSGPLPWGNSLAMKSIKFQSINVLGAIVDWS</sequence>
<name>A0ABU5QXZ4_9PSEU</name>
<keyword evidence="1" id="KW-0732">Signal</keyword>
<dbReference type="EMBL" id="JAYFSI010000001">
    <property type="protein sequence ID" value="MEA5358781.1"/>
    <property type="molecule type" value="Genomic_DNA"/>
</dbReference>
<dbReference type="Proteomes" id="UP001304298">
    <property type="component" value="Unassembled WGS sequence"/>
</dbReference>
<feature type="chain" id="PRO_5046511961" evidence="1">
    <location>
        <begin position="25"/>
        <end position="139"/>
    </location>
</feature>
<comment type="caution">
    <text evidence="2">The sequence shown here is derived from an EMBL/GenBank/DDBJ whole genome shotgun (WGS) entry which is preliminary data.</text>
</comment>
<evidence type="ECO:0000256" key="1">
    <source>
        <dbReference type="SAM" id="SignalP"/>
    </source>
</evidence>
<accession>A0ABU5QXZ4</accession>
<evidence type="ECO:0000313" key="2">
    <source>
        <dbReference type="EMBL" id="MEA5358781.1"/>
    </source>
</evidence>
<gene>
    <name evidence="2" type="ORF">VA596_04480</name>
</gene>